<sequence length="242" mass="26724">MHSTLVRIQNVFGFFTTVAFCLAILVALSVVSFPQSPSASLQLRNVQVVKGRPHYYSTKREEYAHVKFDLDMDLTSFFNWNTKQVFVYVKASYPSSSPSDPPSQAIIWDAIIPGVAAPWHHNQYVPPSSKPSGGKKSKSKPPQQPLTTTPGLLKLDNQRPKYQITDASGQLAERANATLELGWNIQPWVGLLSWSNWGGLATVKEIDGGRTEPFDFPDVVGQVKKEELKTEVGGEGNRGKPA</sequence>
<evidence type="ECO:0000256" key="8">
    <source>
        <dbReference type="ARBA" id="ARBA00045670"/>
    </source>
</evidence>
<evidence type="ECO:0000256" key="2">
    <source>
        <dbReference type="ARBA" id="ARBA00009289"/>
    </source>
</evidence>
<dbReference type="AlphaFoldDB" id="A0A6A6NV53"/>
<feature type="compositionally biased region" description="Low complexity" evidence="10">
    <location>
        <begin position="145"/>
        <end position="155"/>
    </location>
</feature>
<comment type="similarity">
    <text evidence="2 9">Belongs to the SPCS3 family.</text>
</comment>
<feature type="transmembrane region" description="Helical" evidence="11">
    <location>
        <begin position="12"/>
        <end position="33"/>
    </location>
</feature>
<dbReference type="InterPro" id="IPR007653">
    <property type="entry name" value="SPC3"/>
</dbReference>
<keyword evidence="7 9" id="KW-0472">Membrane</keyword>
<reference evidence="12" key="1">
    <citation type="journal article" date="2020" name="Stud. Mycol.">
        <title>101 Dothideomycetes genomes: a test case for predicting lifestyles and emergence of pathogens.</title>
        <authorList>
            <person name="Haridas S."/>
            <person name="Albert R."/>
            <person name="Binder M."/>
            <person name="Bloem J."/>
            <person name="Labutti K."/>
            <person name="Salamov A."/>
            <person name="Andreopoulos B."/>
            <person name="Baker S."/>
            <person name="Barry K."/>
            <person name="Bills G."/>
            <person name="Bluhm B."/>
            <person name="Cannon C."/>
            <person name="Castanera R."/>
            <person name="Culley D."/>
            <person name="Daum C."/>
            <person name="Ezra D."/>
            <person name="Gonzalez J."/>
            <person name="Henrissat B."/>
            <person name="Kuo A."/>
            <person name="Liang C."/>
            <person name="Lipzen A."/>
            <person name="Lutzoni F."/>
            <person name="Magnuson J."/>
            <person name="Mondo S."/>
            <person name="Nolan M."/>
            <person name="Ohm R."/>
            <person name="Pangilinan J."/>
            <person name="Park H.-J."/>
            <person name="Ramirez L."/>
            <person name="Alfaro M."/>
            <person name="Sun H."/>
            <person name="Tritt A."/>
            <person name="Yoshinaga Y."/>
            <person name="Zwiers L.-H."/>
            <person name="Turgeon B."/>
            <person name="Goodwin S."/>
            <person name="Spatafora J."/>
            <person name="Crous P."/>
            <person name="Grigoriev I."/>
        </authorList>
    </citation>
    <scope>NUCLEOTIDE SEQUENCE</scope>
    <source>
        <strain evidence="12">ATCC 16933</strain>
    </source>
</reference>
<dbReference type="OrthoDB" id="10261524at2759"/>
<dbReference type="Proteomes" id="UP000799766">
    <property type="component" value="Unassembled WGS sequence"/>
</dbReference>
<comment type="subcellular location">
    <subcellularLocation>
        <location evidence="1">Endoplasmic reticulum membrane</location>
        <topology evidence="1">Single-pass type II membrane protein</topology>
    </subcellularLocation>
</comment>
<evidence type="ECO:0000313" key="13">
    <source>
        <dbReference type="Proteomes" id="UP000799766"/>
    </source>
</evidence>
<name>A0A6A6NV53_9PEZI</name>
<protein>
    <recommendedName>
        <fullName evidence="9">Signal peptidase subunit 3</fullName>
    </recommendedName>
</protein>
<evidence type="ECO:0000256" key="7">
    <source>
        <dbReference type="ARBA" id="ARBA00023136"/>
    </source>
</evidence>
<dbReference type="PANTHER" id="PTHR12804:SF0">
    <property type="entry name" value="SIGNAL PEPTIDASE COMPLEX SUBUNIT 3"/>
    <property type="match status" value="1"/>
</dbReference>
<evidence type="ECO:0000256" key="6">
    <source>
        <dbReference type="ARBA" id="ARBA00022989"/>
    </source>
</evidence>
<evidence type="ECO:0000256" key="1">
    <source>
        <dbReference type="ARBA" id="ARBA00004648"/>
    </source>
</evidence>
<keyword evidence="5" id="KW-0735">Signal-anchor</keyword>
<dbReference type="PANTHER" id="PTHR12804">
    <property type="entry name" value="MICROSOMAL SIGNAL PEPTIDASE 23 KD SUBUNIT SPC22/23"/>
    <property type="match status" value="1"/>
</dbReference>
<dbReference type="GO" id="GO:0006465">
    <property type="term" value="P:signal peptide processing"/>
    <property type="evidence" value="ECO:0007669"/>
    <property type="project" value="UniProtKB-UniRule"/>
</dbReference>
<evidence type="ECO:0000256" key="4">
    <source>
        <dbReference type="ARBA" id="ARBA00022824"/>
    </source>
</evidence>
<evidence type="ECO:0000256" key="5">
    <source>
        <dbReference type="ARBA" id="ARBA00022968"/>
    </source>
</evidence>
<dbReference type="GO" id="GO:0005787">
    <property type="term" value="C:signal peptidase complex"/>
    <property type="evidence" value="ECO:0007669"/>
    <property type="project" value="UniProtKB-UniRule"/>
</dbReference>
<organism evidence="12 13">
    <name type="scientific">Lineolata rhizophorae</name>
    <dbReference type="NCBI Taxonomy" id="578093"/>
    <lineage>
        <taxon>Eukaryota</taxon>
        <taxon>Fungi</taxon>
        <taxon>Dikarya</taxon>
        <taxon>Ascomycota</taxon>
        <taxon>Pezizomycotina</taxon>
        <taxon>Dothideomycetes</taxon>
        <taxon>Dothideomycetes incertae sedis</taxon>
        <taxon>Lineolatales</taxon>
        <taxon>Lineolataceae</taxon>
        <taxon>Lineolata</taxon>
    </lineage>
</organism>
<keyword evidence="13" id="KW-1185">Reference proteome</keyword>
<evidence type="ECO:0000256" key="3">
    <source>
        <dbReference type="ARBA" id="ARBA00022692"/>
    </source>
</evidence>
<evidence type="ECO:0000313" key="12">
    <source>
        <dbReference type="EMBL" id="KAF2455650.1"/>
    </source>
</evidence>
<comment type="function">
    <text evidence="8">Essential component of the signal peptidase complex (SPC) which catalyzes the cleavage of N-terminal signal sequences from nascent proteins as they are translocated into the lumen of the endoplasmic reticulum. Essential for the SPC catalytic activity, possibly by stabilizing and positioning the active center of the complex close to the lumenal surface. Essential for viability.</text>
</comment>
<keyword evidence="3 11" id="KW-0812">Transmembrane</keyword>
<proteinExistence type="inferred from homology"/>
<evidence type="ECO:0000256" key="9">
    <source>
        <dbReference type="PIRNR" id="PIRNR016089"/>
    </source>
</evidence>
<feature type="region of interest" description="Disordered" evidence="10">
    <location>
        <begin position="122"/>
        <end position="158"/>
    </location>
</feature>
<dbReference type="EMBL" id="MU001686">
    <property type="protein sequence ID" value="KAF2455650.1"/>
    <property type="molecule type" value="Genomic_DNA"/>
</dbReference>
<keyword evidence="4 9" id="KW-0256">Endoplasmic reticulum</keyword>
<gene>
    <name evidence="12" type="ORF">BDY21DRAFT_289279</name>
</gene>
<dbReference type="GO" id="GO:0045047">
    <property type="term" value="P:protein targeting to ER"/>
    <property type="evidence" value="ECO:0007669"/>
    <property type="project" value="TreeGrafter"/>
</dbReference>
<dbReference type="PIRSF" id="PIRSF016089">
    <property type="entry name" value="SPC22"/>
    <property type="match status" value="1"/>
</dbReference>
<evidence type="ECO:0000256" key="11">
    <source>
        <dbReference type="SAM" id="Phobius"/>
    </source>
</evidence>
<accession>A0A6A6NV53</accession>
<keyword evidence="6 11" id="KW-1133">Transmembrane helix</keyword>
<evidence type="ECO:0000256" key="10">
    <source>
        <dbReference type="SAM" id="MobiDB-lite"/>
    </source>
</evidence>
<dbReference type="Pfam" id="PF04573">
    <property type="entry name" value="SPC22"/>
    <property type="match status" value="2"/>
</dbReference>